<name>A0A173LUT9_9MICO</name>
<dbReference type="Gene3D" id="3.40.50.300">
    <property type="entry name" value="P-loop containing nucleotide triphosphate hydrolases"/>
    <property type="match status" value="1"/>
</dbReference>
<gene>
    <name evidence="5" type="ORF">AUMI_11430</name>
</gene>
<feature type="domain" description="CobQ/CobB/MinD/ParA nucleotide binding" evidence="4">
    <location>
        <begin position="5"/>
        <end position="230"/>
    </location>
</feature>
<dbReference type="GO" id="GO:0005829">
    <property type="term" value="C:cytosol"/>
    <property type="evidence" value="ECO:0007669"/>
    <property type="project" value="TreeGrafter"/>
</dbReference>
<protein>
    <recommendedName>
        <fullName evidence="4">CobQ/CobB/MinD/ParA nucleotide binding domain-containing protein</fullName>
    </recommendedName>
</protein>
<dbReference type="GO" id="GO:0009898">
    <property type="term" value="C:cytoplasmic side of plasma membrane"/>
    <property type="evidence" value="ECO:0007669"/>
    <property type="project" value="TreeGrafter"/>
</dbReference>
<dbReference type="InterPro" id="IPR027417">
    <property type="entry name" value="P-loop_NTPase"/>
</dbReference>
<accession>A0A173LUT9</accession>
<dbReference type="GO" id="GO:0016887">
    <property type="term" value="F:ATP hydrolysis activity"/>
    <property type="evidence" value="ECO:0007669"/>
    <property type="project" value="TreeGrafter"/>
</dbReference>
<dbReference type="GeneID" id="80451326"/>
<dbReference type="RefSeq" id="WP_096380227.1">
    <property type="nucleotide sequence ID" value="NZ_AP017457.1"/>
</dbReference>
<dbReference type="GO" id="GO:0051782">
    <property type="term" value="P:negative regulation of cell division"/>
    <property type="evidence" value="ECO:0007669"/>
    <property type="project" value="TreeGrafter"/>
</dbReference>
<dbReference type="EMBL" id="AP017457">
    <property type="protein sequence ID" value="BAU98685.1"/>
    <property type="molecule type" value="Genomic_DNA"/>
</dbReference>
<dbReference type="OrthoDB" id="3217709at2"/>
<proteinExistence type="predicted"/>
<dbReference type="PANTHER" id="PTHR43384">
    <property type="entry name" value="SEPTUM SITE-DETERMINING PROTEIN MIND HOMOLOG, CHLOROPLASTIC-RELATED"/>
    <property type="match status" value="1"/>
</dbReference>
<dbReference type="GO" id="GO:0005524">
    <property type="term" value="F:ATP binding"/>
    <property type="evidence" value="ECO:0007669"/>
    <property type="project" value="UniProtKB-KW"/>
</dbReference>
<sequence>MSLLIAVWGPTGAPGRTTVAINLAAELAELRQSVLLIDADTYGGAIAPTLGIIDEAAGFAAACRLAESGTLTAQDIENLTHPVSTSVGDLRVLSGITRTDRWPELTAERVKLVLTCATETFDAVVVDVGFNLETDEEITSDLFAPRRNAATLTVLKHADCIVEVASADALGIARFIRAHDVLVDLFPQSLRLIVVNKVRPGLDPRGSSHAAETLSRFAGLHDVYELPLDEKALNASYASGKLLSMSAHTSKLRKRFVEIAGVLSHSAPVTGQKKNRFSRPRKQAFASMPFEQHQDSA</sequence>
<evidence type="ECO:0000259" key="4">
    <source>
        <dbReference type="Pfam" id="PF01656"/>
    </source>
</evidence>
<evidence type="ECO:0000313" key="6">
    <source>
        <dbReference type="Proteomes" id="UP000243847"/>
    </source>
</evidence>
<dbReference type="KEGG" id="amin:AUMI_11430"/>
<dbReference type="AlphaFoldDB" id="A0A173LUT9"/>
<dbReference type="SUPFAM" id="SSF52540">
    <property type="entry name" value="P-loop containing nucleoside triphosphate hydrolases"/>
    <property type="match status" value="1"/>
</dbReference>
<feature type="region of interest" description="Disordered" evidence="3">
    <location>
        <begin position="270"/>
        <end position="297"/>
    </location>
</feature>
<dbReference type="Proteomes" id="UP000243847">
    <property type="component" value="Chromosome sequence1"/>
</dbReference>
<evidence type="ECO:0000313" key="5">
    <source>
        <dbReference type="EMBL" id="BAU98685.1"/>
    </source>
</evidence>
<evidence type="ECO:0000256" key="2">
    <source>
        <dbReference type="ARBA" id="ARBA00022840"/>
    </source>
</evidence>
<keyword evidence="2" id="KW-0067">ATP-binding</keyword>
<dbReference type="Pfam" id="PF01656">
    <property type="entry name" value="CbiA"/>
    <property type="match status" value="1"/>
</dbReference>
<dbReference type="InterPro" id="IPR002586">
    <property type="entry name" value="CobQ/CobB/MinD/ParA_Nub-bd_dom"/>
</dbReference>
<evidence type="ECO:0000256" key="3">
    <source>
        <dbReference type="SAM" id="MobiDB-lite"/>
    </source>
</evidence>
<evidence type="ECO:0000256" key="1">
    <source>
        <dbReference type="ARBA" id="ARBA00022741"/>
    </source>
</evidence>
<dbReference type="PANTHER" id="PTHR43384:SF6">
    <property type="entry name" value="SEPTUM SITE-DETERMINING PROTEIN MIND HOMOLOG, CHLOROPLASTIC"/>
    <property type="match status" value="1"/>
</dbReference>
<organism evidence="5 6">
    <name type="scientific">Aurantimicrobium minutum</name>
    <dbReference type="NCBI Taxonomy" id="708131"/>
    <lineage>
        <taxon>Bacteria</taxon>
        <taxon>Bacillati</taxon>
        <taxon>Actinomycetota</taxon>
        <taxon>Actinomycetes</taxon>
        <taxon>Micrococcales</taxon>
        <taxon>Microbacteriaceae</taxon>
        <taxon>Aurantimicrobium</taxon>
    </lineage>
</organism>
<keyword evidence="1" id="KW-0547">Nucleotide-binding</keyword>
<feature type="compositionally biased region" description="Basic residues" evidence="3">
    <location>
        <begin position="273"/>
        <end position="282"/>
    </location>
</feature>
<reference evidence="5 6" key="1">
    <citation type="journal article" date="2016" name="Genome Announc.">
        <title>Complete Genome Sequence of Aurantimicrobium minutum Type Strain KNCT, a Planktonic Ultramicrobacterium Isolated from River Water.</title>
        <authorList>
            <person name="Nakai R."/>
            <person name="Fujisawa T."/>
            <person name="Nakamura Y."/>
            <person name="Nishide H."/>
            <person name="Uchiyama I."/>
            <person name="Baba T."/>
            <person name="Toyoda A."/>
            <person name="Fujiyama A."/>
            <person name="Naganuma T."/>
            <person name="Niki H."/>
        </authorList>
    </citation>
    <scope>NUCLEOTIDE SEQUENCE [LARGE SCALE GENOMIC DNA]</scope>
    <source>
        <strain evidence="5 6">KNC</strain>
    </source>
</reference>
<dbReference type="InterPro" id="IPR050625">
    <property type="entry name" value="ParA/MinD_ATPase"/>
</dbReference>